<keyword evidence="3" id="KW-0119">Carbohydrate metabolism</keyword>
<name>A0A917KI59_9BACL</name>
<dbReference type="RefSeq" id="WP_188882817.1">
    <property type="nucleotide sequence ID" value="NZ_BMOY01000034.1"/>
</dbReference>
<dbReference type="SUPFAM" id="SSF46785">
    <property type="entry name" value="Winged helix' DNA-binding domain"/>
    <property type="match status" value="1"/>
</dbReference>
<dbReference type="SUPFAM" id="SSF53067">
    <property type="entry name" value="Actin-like ATPase domain"/>
    <property type="match status" value="1"/>
</dbReference>
<dbReference type="PANTHER" id="PTHR18964">
    <property type="entry name" value="ROK (REPRESSOR, ORF, KINASE) FAMILY"/>
    <property type="match status" value="1"/>
</dbReference>
<keyword evidence="5" id="KW-1185">Reference proteome</keyword>
<evidence type="ECO:0000256" key="2">
    <source>
        <dbReference type="ARBA" id="ARBA00006479"/>
    </source>
</evidence>
<protein>
    <submittedName>
        <fullName evidence="4">Xylose repressor</fullName>
    </submittedName>
</protein>
<sequence length="388" mass="40806">MRTGDQTLVKEWNQAIALDLLRSRGPVSRAELAQLSGINKATVSNIVEEWLALGLAEEIGPGPSSVGRPPMLIRFNPRAGFAVGIEIEVDGLRGVLTDLDGQPVYREQVAAADLADVARAVARLHDLIAALLRAAPQAPLGVLGIGIGVPGLVNFDAGVVQNAPNLHWRDVPLRDIVTGAWPYAVYVDNEANAGALGEKWLGAGMDADSLVYISASTGIGAGIVLGRDLVRGAGGLAGEFGHMVIDVNGEACSCGGRGCLEVYASLTSCLRRYQARRGERVDADTYFARLAAGDADAVAAMRETGEYLGIGITNIVHGLNPERVILGNRLADGGDVLLAAVERVLMTRSFAQPYFRTTVSLGRLGRDACAIGAASLALQAYFALPRTE</sequence>
<evidence type="ECO:0000256" key="3">
    <source>
        <dbReference type="ARBA" id="ARBA00022629"/>
    </source>
</evidence>
<dbReference type="Proteomes" id="UP000637695">
    <property type="component" value="Unassembled WGS sequence"/>
</dbReference>
<comment type="similarity">
    <text evidence="2">Belongs to the ROK (NagC/XylR) family.</text>
</comment>
<dbReference type="Gene3D" id="3.30.420.40">
    <property type="match status" value="2"/>
</dbReference>
<keyword evidence="3" id="KW-0859">Xylose metabolism</keyword>
<dbReference type="InterPro" id="IPR000600">
    <property type="entry name" value="ROK"/>
</dbReference>
<dbReference type="InterPro" id="IPR043129">
    <property type="entry name" value="ATPase_NBD"/>
</dbReference>
<dbReference type="GO" id="GO:0042732">
    <property type="term" value="P:D-xylose metabolic process"/>
    <property type="evidence" value="ECO:0007669"/>
    <property type="project" value="UniProtKB-KW"/>
</dbReference>
<dbReference type="EMBL" id="BMOY01000034">
    <property type="protein sequence ID" value="GGJ10748.1"/>
    <property type="molecule type" value="Genomic_DNA"/>
</dbReference>
<dbReference type="Pfam" id="PF00480">
    <property type="entry name" value="ROK"/>
    <property type="match status" value="1"/>
</dbReference>
<accession>A0A917KI59</accession>
<organism evidence="4 5">
    <name type="scientific">Alicyclobacillus cellulosilyticus</name>
    <dbReference type="NCBI Taxonomy" id="1003997"/>
    <lineage>
        <taxon>Bacteria</taxon>
        <taxon>Bacillati</taxon>
        <taxon>Bacillota</taxon>
        <taxon>Bacilli</taxon>
        <taxon>Bacillales</taxon>
        <taxon>Alicyclobacillaceae</taxon>
        <taxon>Alicyclobacillus</taxon>
    </lineage>
</organism>
<comment type="caution">
    <text evidence="4">The sequence shown here is derived from an EMBL/GenBank/DDBJ whole genome shotgun (WGS) entry which is preliminary data.</text>
</comment>
<proteinExistence type="inferred from homology"/>
<dbReference type="InterPro" id="IPR036388">
    <property type="entry name" value="WH-like_DNA-bd_sf"/>
</dbReference>
<dbReference type="Gene3D" id="1.10.10.10">
    <property type="entry name" value="Winged helix-like DNA-binding domain superfamily/Winged helix DNA-binding domain"/>
    <property type="match status" value="1"/>
</dbReference>
<comment type="function">
    <text evidence="1">Transcriptional repressor of xylose-utilizing enzymes.</text>
</comment>
<dbReference type="CDD" id="cd24076">
    <property type="entry name" value="ASKHA_ATPase_ROK_BsXylR-like"/>
    <property type="match status" value="1"/>
</dbReference>
<gene>
    <name evidence="4" type="primary">xylR</name>
    <name evidence="4" type="ORF">GCM10010885_19980</name>
</gene>
<dbReference type="AlphaFoldDB" id="A0A917KI59"/>
<evidence type="ECO:0000313" key="5">
    <source>
        <dbReference type="Proteomes" id="UP000637695"/>
    </source>
</evidence>
<dbReference type="PANTHER" id="PTHR18964:SF149">
    <property type="entry name" value="BIFUNCTIONAL UDP-N-ACETYLGLUCOSAMINE 2-EPIMERASE_N-ACETYLMANNOSAMINE KINASE"/>
    <property type="match status" value="1"/>
</dbReference>
<reference evidence="4" key="2">
    <citation type="submission" date="2020-09" db="EMBL/GenBank/DDBJ databases">
        <authorList>
            <person name="Sun Q."/>
            <person name="Ohkuma M."/>
        </authorList>
    </citation>
    <scope>NUCLEOTIDE SEQUENCE</scope>
    <source>
        <strain evidence="4">JCM 18487</strain>
    </source>
</reference>
<reference evidence="4" key="1">
    <citation type="journal article" date="2014" name="Int. J. Syst. Evol. Microbiol.">
        <title>Complete genome sequence of Corynebacterium casei LMG S-19264T (=DSM 44701T), isolated from a smear-ripened cheese.</title>
        <authorList>
            <consortium name="US DOE Joint Genome Institute (JGI-PGF)"/>
            <person name="Walter F."/>
            <person name="Albersmeier A."/>
            <person name="Kalinowski J."/>
            <person name="Ruckert C."/>
        </authorList>
    </citation>
    <scope>NUCLEOTIDE SEQUENCE</scope>
    <source>
        <strain evidence="4">JCM 18487</strain>
    </source>
</reference>
<dbReference type="InterPro" id="IPR036390">
    <property type="entry name" value="WH_DNA-bd_sf"/>
</dbReference>
<evidence type="ECO:0000313" key="4">
    <source>
        <dbReference type="EMBL" id="GGJ10748.1"/>
    </source>
</evidence>
<evidence type="ECO:0000256" key="1">
    <source>
        <dbReference type="ARBA" id="ARBA00002486"/>
    </source>
</evidence>